<dbReference type="Pfam" id="PF16681">
    <property type="entry name" value="Ig_5"/>
    <property type="match status" value="1"/>
</dbReference>
<dbReference type="AlphaFoldDB" id="A0A6P7PHG8"/>
<dbReference type="GO" id="GO:0042105">
    <property type="term" value="C:alpha-beta T cell receptor complex"/>
    <property type="evidence" value="ECO:0007669"/>
    <property type="project" value="TreeGrafter"/>
</dbReference>
<dbReference type="InterPro" id="IPR013783">
    <property type="entry name" value="Ig-like_fold"/>
</dbReference>
<evidence type="ECO:0000256" key="1">
    <source>
        <dbReference type="SAM" id="MobiDB-lite"/>
    </source>
</evidence>
<feature type="region of interest" description="Disordered" evidence="1">
    <location>
        <begin position="135"/>
        <end position="157"/>
    </location>
</feature>
<dbReference type="GeneID" id="114868715"/>
<dbReference type="PANTHER" id="PTHR10570:SF8">
    <property type="entry name" value="T-CELL SURFACE GLYCOPROTEIN CD3 GAMMA CHAIN"/>
    <property type="match status" value="1"/>
</dbReference>
<sequence length="182" mass="20460">MESCLCLMCQSWFNDLYMCVYFCYTEDKKDEIEVKKLGDGIELKCNDPNSKLRKTGGEELNQTVKLEYKDENSGEYSCTATEKQFIYVKFRTCDNCIELDVPSLVGLAVGDLVATAVIAVAVYLIASQAGVRPSASNKASDRQRLVPNDMPSRAPNDHYERLRHKGQKETYDVINKAAAHGR</sequence>
<protein>
    <submittedName>
        <fullName evidence="3">T-cell surface glycoprotein CD3 delta chain-like</fullName>
    </submittedName>
</protein>
<dbReference type="Proteomes" id="UP000515150">
    <property type="component" value="Chromosome 13"/>
</dbReference>
<dbReference type="InParanoid" id="A0A6P7PHG8"/>
<dbReference type="GO" id="GO:0009897">
    <property type="term" value="C:external side of plasma membrane"/>
    <property type="evidence" value="ECO:0007669"/>
    <property type="project" value="TreeGrafter"/>
</dbReference>
<reference evidence="3" key="1">
    <citation type="submission" date="2025-08" db="UniProtKB">
        <authorList>
            <consortium name="RefSeq"/>
        </authorList>
    </citation>
    <scope>IDENTIFICATION</scope>
</reference>
<dbReference type="InterPro" id="IPR015484">
    <property type="entry name" value="CD3_esu/gsu/dsu"/>
</dbReference>
<accession>A0A6P7PHG8</accession>
<dbReference type="GO" id="GO:0004888">
    <property type="term" value="F:transmembrane signaling receptor activity"/>
    <property type="evidence" value="ECO:0007669"/>
    <property type="project" value="TreeGrafter"/>
</dbReference>
<dbReference type="GO" id="GO:0007166">
    <property type="term" value="P:cell surface receptor signaling pathway"/>
    <property type="evidence" value="ECO:0007669"/>
    <property type="project" value="TreeGrafter"/>
</dbReference>
<name>A0A6P7PHG8_BETSP</name>
<proteinExistence type="predicted"/>
<evidence type="ECO:0000313" key="3">
    <source>
        <dbReference type="RefSeq" id="XP_029028364.1"/>
    </source>
</evidence>
<gene>
    <name evidence="3" type="primary">LOC114868715</name>
</gene>
<dbReference type="KEGG" id="bspl:114868715"/>
<keyword evidence="2" id="KW-1185">Reference proteome</keyword>
<dbReference type="PANTHER" id="PTHR10570">
    <property type="entry name" value="T-CELL SURFACE GLYCOPROTEIN CD3 GAMMA CHAIN / DELTA CHAIN"/>
    <property type="match status" value="1"/>
</dbReference>
<dbReference type="Gene3D" id="2.60.40.10">
    <property type="entry name" value="Immunoglobulins"/>
    <property type="match status" value="1"/>
</dbReference>
<evidence type="ECO:0000313" key="2">
    <source>
        <dbReference type="Proteomes" id="UP000515150"/>
    </source>
</evidence>
<dbReference type="GO" id="GO:0045059">
    <property type="term" value="P:positive thymic T cell selection"/>
    <property type="evidence" value="ECO:0007669"/>
    <property type="project" value="TreeGrafter"/>
</dbReference>
<dbReference type="RefSeq" id="XP_029028364.1">
    <property type="nucleotide sequence ID" value="XM_029172531.3"/>
</dbReference>
<organism evidence="2 3">
    <name type="scientific">Betta splendens</name>
    <name type="common">Siamese fighting fish</name>
    <dbReference type="NCBI Taxonomy" id="158456"/>
    <lineage>
        <taxon>Eukaryota</taxon>
        <taxon>Metazoa</taxon>
        <taxon>Chordata</taxon>
        <taxon>Craniata</taxon>
        <taxon>Vertebrata</taxon>
        <taxon>Euteleostomi</taxon>
        <taxon>Actinopterygii</taxon>
        <taxon>Neopterygii</taxon>
        <taxon>Teleostei</taxon>
        <taxon>Neoteleostei</taxon>
        <taxon>Acanthomorphata</taxon>
        <taxon>Anabantaria</taxon>
        <taxon>Anabantiformes</taxon>
        <taxon>Anabantoidei</taxon>
        <taxon>Osphronemidae</taxon>
        <taxon>Betta</taxon>
    </lineage>
</organism>
<dbReference type="OrthoDB" id="8941324at2759"/>